<keyword evidence="4" id="KW-1185">Reference proteome</keyword>
<feature type="region of interest" description="Disordered" evidence="1">
    <location>
        <begin position="706"/>
        <end position="731"/>
    </location>
</feature>
<feature type="compositionally biased region" description="Acidic residues" evidence="1">
    <location>
        <begin position="193"/>
        <end position="210"/>
    </location>
</feature>
<feature type="compositionally biased region" description="Basic and acidic residues" evidence="1">
    <location>
        <begin position="1366"/>
        <end position="1377"/>
    </location>
</feature>
<dbReference type="PANTHER" id="PTHR31824">
    <property type="entry name" value="PROTEIN CBG17809"/>
    <property type="match status" value="1"/>
</dbReference>
<feature type="compositionally biased region" description="Polar residues" evidence="1">
    <location>
        <begin position="87"/>
        <end position="103"/>
    </location>
</feature>
<dbReference type="OMA" id="WIANTNV"/>
<proteinExistence type="predicted"/>
<dbReference type="STRING" id="31234.E3M3L0"/>
<name>E3M3L0_CAERE</name>
<dbReference type="Proteomes" id="UP000008281">
    <property type="component" value="Unassembled WGS sequence"/>
</dbReference>
<dbReference type="FunCoup" id="E3M3L0">
    <property type="interactions" value="286"/>
</dbReference>
<evidence type="ECO:0000256" key="1">
    <source>
        <dbReference type="SAM" id="MobiDB-lite"/>
    </source>
</evidence>
<dbReference type="OrthoDB" id="5786794at2759"/>
<dbReference type="Pfam" id="PF24927">
    <property type="entry name" value="DUF7747"/>
    <property type="match status" value="4"/>
</dbReference>
<dbReference type="HOGENOM" id="CLU_254869_0_0_1"/>
<feature type="region of interest" description="Disordered" evidence="1">
    <location>
        <begin position="1314"/>
        <end position="1396"/>
    </location>
</feature>
<gene>
    <name evidence="3" type="ORF">CRE_08133</name>
</gene>
<sequence length="1566" mass="178058">MSQETEETSNFNELGIGVEVAHEETIATDYSVDTGIDHTQSQSETAAEASSSSTSTRPRRNARKSVLYNNDDYELQLPGVPKEEDNQSVSLMTSELIPSSQKSFSKRARVGDEPLRGSKKRKTLPRLEESSISSQRLQPNMSPRQQIYGSSSMHPLGAEQEIPYGREADDDGPPILNMASSRYPDDRIHMGTDEIDDMGSFADEEDDYLDGEPPSLELNPPSKRRGRPRKGDDLGLEDGEKTTERIGDVDNKKEKKQKQSNPTQMVPRSSFRVQGERVISKALADRQYHVKLFEDEVDITENGDCYATVISGCLAYLLRKERIIELLTNDGEVAMIREGGWMLDKPPRLPPLVQHKACFAFYVDGSKIMSIKDVTNDDLKPWSSSGEHYNDPVIKPNVRRHPVARLNGRLQPIKGDPRLAELHLTEYSAWLPRLLRLRKKVFYLSRDGQIYGNVLILYDYTCPGEAPSVVNLPHGNDYLRSAMMETTSDPHMLDLDDSTPFEDEIVEGSRGGTYLRVKPNKLGWAHNKKLLLKYLVNEPNLLDQSNCLNRRTPLLPPLISSVGVFVYFVPSNFVANQIHHTGDGLSPWTVNVQPGSGESPSPRVRSTRRALEQDESGLFVTAKEGTPWQQTQLCLVETMSVLARCPRLRKRVIYVQRNNSIILGNVCYIYEYVRDGPIPAAYVKGSTPVGTPTAASKRQMNQWMEDKKSLEDNSQGPSTSSAIQASGDNNGVEEDQFIDVEDLEVVEEEVIGHDSMQEEEIDHQQVQMLQQEPIQEQILDEELLDMSQEDVLNNGYDVEFDDDPLTQQENSAPYFETPRQLDTGHIYLTVRHKRVASGFDTVLEWIANTNVVEERGLLNYAKPGHPPIVRNARAYAFFVSGNSIFPHDINRDDFSPWSHNGNPQNPTCYRTKVRKVGVICDEIASQFQIKDVDYKTCPFHLVFLYSINPREPRLRKKIYYMMETESRLVVSHALIMYDYNLEGDLPRMHGGYLKRFAKRTTKRALFNLFQPLQIHDVDNDVSDMSESEKECPFAVPSCMAEDGTMYLQLLDMDFWNDRNRQLHFLVNKPNLMLVFGKFKRNVFCFFFRESLGCLNNRVPTLPPATTNKAAFAFFVDGLEVDARNLTCDGLVPWSENNSTNPHGVTKRPKSAKQPLALNRDNQLRVWKTPAHRGEIIEFQLHVYTATLPRCPRLRKKVTYVLKNGHQIGHAMILYWYTEPGEMPTPINMNVLSQEYTLQRLPPHIREDVHTLLSRMSPPEVSKIILEKYGVSVNTKMLYYIRRREIMTVTSGGEPHQQDLYDSKNEMIEASGYVDDWTTPVDPSAPSTSGGHGRGRKPKILHEVLDDRDLQVSHTEEIEQQPQRDYGTGRKALEDVHQHPHHHHPLHQHHPLHTPDPKNFLAPRPITTTPGMIRGSHRSEAIWRIARNSFGTTTDSEIFDIIFKMLFDKNEQRLLQIVNQTFGVEILQGEEVMDNGDMIHMGNVGEIVEEIVEEEVVQTAEEAARQGGPMNEEKVYMGDKDLSDGMEQIVEEEVTDQLLEESIVEGVLVEEELNPNAVIIDDHHMRA</sequence>
<feature type="domain" description="DUF7747" evidence="2">
    <location>
        <begin position="500"/>
        <end position="670"/>
    </location>
</feature>
<feature type="compositionally biased region" description="Polar residues" evidence="1">
    <location>
        <begin position="130"/>
        <end position="153"/>
    </location>
</feature>
<dbReference type="InParanoid" id="E3M3L0"/>
<feature type="compositionally biased region" description="Basic residues" evidence="1">
    <location>
        <begin position="1378"/>
        <end position="1391"/>
    </location>
</feature>
<protein>
    <recommendedName>
        <fullName evidence="2">DUF7747 domain-containing protein</fullName>
    </recommendedName>
</protein>
<dbReference type="eggNOG" id="ENOG502TFXA">
    <property type="taxonomic scope" value="Eukaryota"/>
</dbReference>
<reference evidence="3" key="1">
    <citation type="submission" date="2007-07" db="EMBL/GenBank/DDBJ databases">
        <title>PCAP assembly of the Caenorhabditis remanei genome.</title>
        <authorList>
            <consortium name="The Caenorhabditis remanei Sequencing Consortium"/>
            <person name="Wilson R.K."/>
        </authorList>
    </citation>
    <scope>NUCLEOTIDE SEQUENCE [LARGE SCALE GENOMIC DNA]</scope>
    <source>
        <strain evidence="3">PB4641</strain>
    </source>
</reference>
<feature type="domain" description="DUF7747" evidence="2">
    <location>
        <begin position="1031"/>
        <end position="1214"/>
    </location>
</feature>
<evidence type="ECO:0000313" key="4">
    <source>
        <dbReference type="Proteomes" id="UP000008281"/>
    </source>
</evidence>
<dbReference type="InterPro" id="IPR056649">
    <property type="entry name" value="DUF7747"/>
</dbReference>
<feature type="compositionally biased region" description="Low complexity" evidence="1">
    <location>
        <begin position="39"/>
        <end position="56"/>
    </location>
</feature>
<feature type="domain" description="DUF7747" evidence="2">
    <location>
        <begin position="292"/>
        <end position="458"/>
    </location>
</feature>
<feature type="compositionally biased region" description="Polar residues" evidence="1">
    <location>
        <begin position="712"/>
        <end position="729"/>
    </location>
</feature>
<feature type="compositionally biased region" description="Basic and acidic residues" evidence="1">
    <location>
        <begin position="1339"/>
        <end position="1356"/>
    </location>
</feature>
<feature type="compositionally biased region" description="Basic and acidic residues" evidence="1">
    <location>
        <begin position="229"/>
        <end position="253"/>
    </location>
</feature>
<dbReference type="EMBL" id="DS268423">
    <property type="protein sequence ID" value="EFO90696.1"/>
    <property type="molecule type" value="Genomic_DNA"/>
</dbReference>
<organism evidence="4">
    <name type="scientific">Caenorhabditis remanei</name>
    <name type="common">Caenorhabditis vulgaris</name>
    <dbReference type="NCBI Taxonomy" id="31234"/>
    <lineage>
        <taxon>Eukaryota</taxon>
        <taxon>Metazoa</taxon>
        <taxon>Ecdysozoa</taxon>
        <taxon>Nematoda</taxon>
        <taxon>Chromadorea</taxon>
        <taxon>Rhabditida</taxon>
        <taxon>Rhabditina</taxon>
        <taxon>Rhabditomorpha</taxon>
        <taxon>Rhabditoidea</taxon>
        <taxon>Rhabditidae</taxon>
        <taxon>Peloderinae</taxon>
        <taxon>Caenorhabditis</taxon>
    </lineage>
</organism>
<evidence type="ECO:0000259" key="2">
    <source>
        <dbReference type="Pfam" id="PF24927"/>
    </source>
</evidence>
<evidence type="ECO:0000313" key="3">
    <source>
        <dbReference type="EMBL" id="EFO90696.1"/>
    </source>
</evidence>
<accession>E3M3L0</accession>
<feature type="region of interest" description="Disordered" evidence="1">
    <location>
        <begin position="27"/>
        <end position="272"/>
    </location>
</feature>
<feature type="domain" description="DUF7747" evidence="2">
    <location>
        <begin position="813"/>
        <end position="977"/>
    </location>
</feature>
<dbReference type="PANTHER" id="PTHR31824:SF2">
    <property type="entry name" value="OTU DOMAIN-CONTAINING PROTEIN"/>
    <property type="match status" value="1"/>
</dbReference>
<feature type="compositionally biased region" description="Basic and acidic residues" evidence="1">
    <location>
        <begin position="183"/>
        <end position="192"/>
    </location>
</feature>